<dbReference type="Proteomes" id="UP000789508">
    <property type="component" value="Unassembled WGS sequence"/>
</dbReference>
<name>A0A9N8ZR41_9GLOM</name>
<keyword evidence="3" id="KW-1185">Reference proteome</keyword>
<feature type="chain" id="PRO_5040187451" evidence="1">
    <location>
        <begin position="26"/>
        <end position="169"/>
    </location>
</feature>
<evidence type="ECO:0000313" key="3">
    <source>
        <dbReference type="Proteomes" id="UP000789508"/>
    </source>
</evidence>
<reference evidence="2" key="1">
    <citation type="submission" date="2021-06" db="EMBL/GenBank/DDBJ databases">
        <authorList>
            <person name="Kallberg Y."/>
            <person name="Tangrot J."/>
            <person name="Rosling A."/>
        </authorList>
    </citation>
    <scope>NUCLEOTIDE SEQUENCE</scope>
    <source>
        <strain evidence="2">FL130A</strain>
    </source>
</reference>
<keyword evidence="1" id="KW-0732">Signal</keyword>
<protein>
    <submittedName>
        <fullName evidence="2">2632_t:CDS:1</fullName>
    </submittedName>
</protein>
<dbReference type="EMBL" id="CAJVPS010000723">
    <property type="protein sequence ID" value="CAG8505125.1"/>
    <property type="molecule type" value="Genomic_DNA"/>
</dbReference>
<accession>A0A9N8ZR41</accession>
<sequence>MNKQISLKFFFTLIFIFVFASSVNAITRGIKKRQTCDKTAYCTFQDGSSQEAGGELHFSEQQSMSGPVCDVVTFGQMNFFPGSRSSELRNYDLHITLTSCIPDASFLDLEDWVTPIDGQDTANVSFFNTLSEGIFPQDFFTASNKYCCVFAYDAPSGDQVLGTAPVMVV</sequence>
<proteinExistence type="predicted"/>
<evidence type="ECO:0000256" key="1">
    <source>
        <dbReference type="SAM" id="SignalP"/>
    </source>
</evidence>
<feature type="signal peptide" evidence="1">
    <location>
        <begin position="1"/>
        <end position="25"/>
    </location>
</feature>
<dbReference type="AlphaFoldDB" id="A0A9N8ZR41"/>
<organism evidence="2 3">
    <name type="scientific">Ambispora leptoticha</name>
    <dbReference type="NCBI Taxonomy" id="144679"/>
    <lineage>
        <taxon>Eukaryota</taxon>
        <taxon>Fungi</taxon>
        <taxon>Fungi incertae sedis</taxon>
        <taxon>Mucoromycota</taxon>
        <taxon>Glomeromycotina</taxon>
        <taxon>Glomeromycetes</taxon>
        <taxon>Archaeosporales</taxon>
        <taxon>Ambisporaceae</taxon>
        <taxon>Ambispora</taxon>
    </lineage>
</organism>
<gene>
    <name evidence="2" type="ORF">ALEPTO_LOCUS3684</name>
</gene>
<comment type="caution">
    <text evidence="2">The sequence shown here is derived from an EMBL/GenBank/DDBJ whole genome shotgun (WGS) entry which is preliminary data.</text>
</comment>
<evidence type="ECO:0000313" key="2">
    <source>
        <dbReference type="EMBL" id="CAG8505125.1"/>
    </source>
</evidence>